<dbReference type="Pfam" id="PF13711">
    <property type="entry name" value="DUF4160"/>
    <property type="match status" value="1"/>
</dbReference>
<protein>
    <submittedName>
        <fullName evidence="1">Uncharacterized protein</fullName>
    </submittedName>
</protein>
<keyword evidence="2" id="KW-1185">Reference proteome</keyword>
<dbReference type="Proteomes" id="UP000030661">
    <property type="component" value="Unassembled WGS sequence"/>
</dbReference>
<dbReference type="STRING" id="1499967.U27_04510"/>
<evidence type="ECO:0000313" key="1">
    <source>
        <dbReference type="EMBL" id="GAK57543.1"/>
    </source>
</evidence>
<name>A0A081BYY8_VECG1</name>
<dbReference type="InterPro" id="IPR025427">
    <property type="entry name" value="DUF4160"/>
</dbReference>
<proteinExistence type="predicted"/>
<reference evidence="1" key="1">
    <citation type="journal article" date="2015" name="PeerJ">
        <title>First genomic representation of candidate bacterial phylum KSB3 points to enhanced environmental sensing as a trigger of wastewater bulking.</title>
        <authorList>
            <person name="Sekiguchi Y."/>
            <person name="Ohashi A."/>
            <person name="Parks D.H."/>
            <person name="Yamauchi T."/>
            <person name="Tyson G.W."/>
            <person name="Hugenholtz P."/>
        </authorList>
    </citation>
    <scope>NUCLEOTIDE SEQUENCE [LARGE SCALE GENOMIC DNA]</scope>
</reference>
<dbReference type="HOGENOM" id="CLU_162083_0_2_0"/>
<accession>A0A081BYY8</accession>
<organism evidence="1">
    <name type="scientific">Vecturithrix granuli</name>
    <dbReference type="NCBI Taxonomy" id="1499967"/>
    <lineage>
        <taxon>Bacteria</taxon>
        <taxon>Candidatus Moduliflexota</taxon>
        <taxon>Candidatus Vecturitrichia</taxon>
        <taxon>Candidatus Vecturitrichales</taxon>
        <taxon>Candidatus Vecturitrichaceae</taxon>
        <taxon>Candidatus Vecturithrix</taxon>
    </lineage>
</organism>
<gene>
    <name evidence="1" type="ORF">U27_04510</name>
</gene>
<dbReference type="AlphaFoldDB" id="A0A081BYY8"/>
<sequence>MITCRPHFHAEYGEYKALIAITTLSVIAGNMSSRALGLIIEWASEHQNELSALWDQAQTMQTLGKIPPLK</sequence>
<evidence type="ECO:0000313" key="2">
    <source>
        <dbReference type="Proteomes" id="UP000030661"/>
    </source>
</evidence>
<dbReference type="EMBL" id="DF820466">
    <property type="protein sequence ID" value="GAK57543.1"/>
    <property type="molecule type" value="Genomic_DNA"/>
</dbReference>